<dbReference type="AlphaFoldDB" id="A0A6C0E064"/>
<keyword evidence="1" id="KW-0472">Membrane</keyword>
<sequence>MSSNEQLSDPSFYISIISSVAFGVSEVLPFFSNKSNGIVHSIAVYLLSMKNNTVIDKNKNSKNNAIELTDIVVIKDKLDEIINMIENNKYHK</sequence>
<name>A0A6C0E064_9ZZZZ</name>
<protein>
    <submittedName>
        <fullName evidence="2">Uncharacterized protein</fullName>
    </submittedName>
</protein>
<organism evidence="2">
    <name type="scientific">viral metagenome</name>
    <dbReference type="NCBI Taxonomy" id="1070528"/>
    <lineage>
        <taxon>unclassified sequences</taxon>
        <taxon>metagenomes</taxon>
        <taxon>organismal metagenomes</taxon>
    </lineage>
</organism>
<feature type="transmembrane region" description="Helical" evidence="1">
    <location>
        <begin position="12"/>
        <end position="31"/>
    </location>
</feature>
<keyword evidence="1" id="KW-0812">Transmembrane</keyword>
<evidence type="ECO:0000256" key="1">
    <source>
        <dbReference type="SAM" id="Phobius"/>
    </source>
</evidence>
<keyword evidence="1" id="KW-1133">Transmembrane helix</keyword>
<reference evidence="2" key="1">
    <citation type="journal article" date="2020" name="Nature">
        <title>Giant virus diversity and host interactions through global metagenomics.</title>
        <authorList>
            <person name="Schulz F."/>
            <person name="Roux S."/>
            <person name="Paez-Espino D."/>
            <person name="Jungbluth S."/>
            <person name="Walsh D.A."/>
            <person name="Denef V.J."/>
            <person name="McMahon K.D."/>
            <person name="Konstantinidis K.T."/>
            <person name="Eloe-Fadrosh E.A."/>
            <person name="Kyrpides N.C."/>
            <person name="Woyke T."/>
        </authorList>
    </citation>
    <scope>NUCLEOTIDE SEQUENCE</scope>
    <source>
        <strain evidence="2">GVMAG-M-3300023179-111</strain>
    </source>
</reference>
<proteinExistence type="predicted"/>
<accession>A0A6C0E064</accession>
<evidence type="ECO:0000313" key="2">
    <source>
        <dbReference type="EMBL" id="QHT22516.1"/>
    </source>
</evidence>
<dbReference type="EMBL" id="MN739711">
    <property type="protein sequence ID" value="QHT22516.1"/>
    <property type="molecule type" value="Genomic_DNA"/>
</dbReference>